<dbReference type="GO" id="GO:0016811">
    <property type="term" value="F:hydrolase activity, acting on carbon-nitrogen (but not peptide) bonds, in linear amides"/>
    <property type="evidence" value="ECO:0007669"/>
    <property type="project" value="UniProtKB-UniRule"/>
</dbReference>
<evidence type="ECO:0000313" key="9">
    <source>
        <dbReference type="EMBL" id="KPL76740.1"/>
    </source>
</evidence>
<feature type="binding site" evidence="8">
    <location>
        <position position="140"/>
    </location>
    <ligand>
        <name>Zn(2+)</name>
        <dbReference type="ChEBI" id="CHEBI:29105"/>
        <label>1</label>
    </ligand>
</feature>
<keyword evidence="1 8" id="KW-0963">Cytoplasm</keyword>
<proteinExistence type="inferred from homology"/>
<accession>A0A0P6X910</accession>
<evidence type="ECO:0000256" key="7">
    <source>
        <dbReference type="ARBA" id="ARBA00023285"/>
    </source>
</evidence>
<evidence type="ECO:0000256" key="3">
    <source>
        <dbReference type="ARBA" id="ARBA00022723"/>
    </source>
</evidence>
<dbReference type="PANTHER" id="PTHR43808:SF28">
    <property type="entry name" value="[LYSW]-LYSINE_[LYSW]-ORNITHINE HYDROLASE"/>
    <property type="match status" value="1"/>
</dbReference>
<comment type="cofactor">
    <cofactor evidence="8">
        <name>Zn(2+)</name>
        <dbReference type="ChEBI" id="CHEBI:29105"/>
    </cofactor>
    <cofactor evidence="8">
        <name>Co(2+)</name>
        <dbReference type="ChEBI" id="CHEBI:48828"/>
    </cofactor>
    <text evidence="8">Binds 2 Zn(2+) or Co(2+) ions per subunit.</text>
</comment>
<feature type="binding site" evidence="8">
    <location>
        <position position="86"/>
    </location>
    <ligand>
        <name>Zn(2+)</name>
        <dbReference type="ChEBI" id="CHEBI:29105"/>
        <label>1</label>
    </ligand>
</feature>
<keyword evidence="2 8" id="KW-0028">Amino-acid biosynthesis</keyword>
<evidence type="ECO:0000256" key="8">
    <source>
        <dbReference type="HAMAP-Rule" id="MF_01120"/>
    </source>
</evidence>
<dbReference type="EMBL" id="LGHJ01000011">
    <property type="protein sequence ID" value="KPL76740.1"/>
    <property type="molecule type" value="Genomic_DNA"/>
</dbReference>
<dbReference type="PANTHER" id="PTHR43808">
    <property type="entry name" value="ACETYLORNITHINE DEACETYLASE"/>
    <property type="match status" value="1"/>
</dbReference>
<keyword evidence="10" id="KW-1185">Reference proteome</keyword>
<dbReference type="UniPathway" id="UPA00033">
    <property type="reaction ID" value="UER00039"/>
</dbReference>
<protein>
    <recommendedName>
        <fullName evidence="8">Putative [LysW]-lysine hydrolase</fullName>
        <ecNumber evidence="8">3.5.1.130</ecNumber>
    </recommendedName>
</protein>
<feature type="active site" evidence="8">
    <location>
        <position position="64"/>
    </location>
</feature>
<dbReference type="NCBIfam" id="NF003367">
    <property type="entry name" value="PRK04443.1"/>
    <property type="match status" value="1"/>
</dbReference>
<dbReference type="RefSeq" id="WP_061912813.1">
    <property type="nucleotide sequence ID" value="NZ_DF967971.1"/>
</dbReference>
<name>A0A0P6X910_9CHLR</name>
<evidence type="ECO:0000256" key="4">
    <source>
        <dbReference type="ARBA" id="ARBA00022801"/>
    </source>
</evidence>
<keyword evidence="6 8" id="KW-0457">Lysine biosynthesis</keyword>
<comment type="caution">
    <text evidence="9">The sequence shown here is derived from an EMBL/GenBank/DDBJ whole genome shotgun (WGS) entry which is preliminary data.</text>
</comment>
<keyword evidence="4 8" id="KW-0378">Hydrolase</keyword>
<evidence type="ECO:0000256" key="5">
    <source>
        <dbReference type="ARBA" id="ARBA00022833"/>
    </source>
</evidence>
<gene>
    <name evidence="8" type="primary">lysK</name>
    <name evidence="9" type="ORF">AC812_05420</name>
</gene>
<comment type="pathway">
    <text evidence="8">Amino-acid biosynthesis; L-lysine biosynthesis via AAA pathway; L-lysine from L-alpha-aminoadipate (Thermus route): step 5/5.</text>
</comment>
<evidence type="ECO:0000256" key="2">
    <source>
        <dbReference type="ARBA" id="ARBA00022605"/>
    </source>
</evidence>
<comment type="similarity">
    <text evidence="8">Belongs to the peptidase M20A family. LysK subfamily.</text>
</comment>
<feature type="binding site" evidence="8">
    <location>
        <position position="318"/>
    </location>
    <ligand>
        <name>Zn(2+)</name>
        <dbReference type="ChEBI" id="CHEBI:29105"/>
        <label>2</label>
    </ligand>
</feature>
<dbReference type="EC" id="3.5.1.130" evidence="8"/>
<comment type="subcellular location">
    <subcellularLocation>
        <location evidence="8">Cytoplasm</location>
    </subcellularLocation>
</comment>
<keyword evidence="5 8" id="KW-0862">Zinc</keyword>
<comment type="catalytic activity">
    <reaction evidence="8">
        <text>[amino-group carrier protein]-C-terminal-gamma-(L-lysyl)-L-glutamate + H2O = [amino-group carrier protein]-C-terminal-L-glutamate + L-lysine</text>
        <dbReference type="Rhea" id="RHEA:48684"/>
        <dbReference type="Rhea" id="RHEA-COMP:9693"/>
        <dbReference type="Rhea" id="RHEA-COMP:9715"/>
        <dbReference type="ChEBI" id="CHEBI:15377"/>
        <dbReference type="ChEBI" id="CHEBI:32551"/>
        <dbReference type="ChEBI" id="CHEBI:78525"/>
        <dbReference type="ChEBI" id="CHEBI:78526"/>
        <dbReference type="EC" id="3.5.1.130"/>
    </reaction>
</comment>
<evidence type="ECO:0000256" key="1">
    <source>
        <dbReference type="ARBA" id="ARBA00022490"/>
    </source>
</evidence>
<sequence>MDEVTLLEGLLRSYSPTAAEQLAVEFLAHAMRGLDFQVEVDAVGNAIGWRGEGGRQIVLLGHIDTVRGEIPVRREGDLLFGRGAVDAKGALACFVAAVSQLTIPSGWQVVVIGAVGEEGDSRGAKAIVDRYWPDFAIIGEPSGWDRVTLGYKGSLLLSYRVEQPLAHPAAQAENAPEAAVAFWNRLTAAAAAWNEPYQRTFDQVTPILRQMQSGEDGFNGWAELWINLRLPAWFAPGQAFIELSALAGAGRLHLLDAVPAYLGEKNTALVRAFLSAIRAVGGKPAFALKSGTADLNLAAPVWGCPAVAYGPGDSNLDHTPNEHISLSEYRRSIGVLKEVLNQLMQV</sequence>
<dbReference type="Pfam" id="PF01546">
    <property type="entry name" value="Peptidase_M20"/>
    <property type="match status" value="1"/>
</dbReference>
<evidence type="ECO:0000313" key="10">
    <source>
        <dbReference type="Proteomes" id="UP000050514"/>
    </source>
</evidence>
<dbReference type="SUPFAM" id="SSF53187">
    <property type="entry name" value="Zn-dependent exopeptidases"/>
    <property type="match status" value="1"/>
</dbReference>
<dbReference type="HAMAP" id="MF_01120">
    <property type="entry name" value="LysK"/>
    <property type="match status" value="1"/>
</dbReference>
<dbReference type="PATRIC" id="fig|360411.5.peg.189"/>
<dbReference type="Proteomes" id="UP000050514">
    <property type="component" value="Unassembled WGS sequence"/>
</dbReference>
<organism evidence="9 10">
    <name type="scientific">Bellilinea caldifistulae</name>
    <dbReference type="NCBI Taxonomy" id="360411"/>
    <lineage>
        <taxon>Bacteria</taxon>
        <taxon>Bacillati</taxon>
        <taxon>Chloroflexota</taxon>
        <taxon>Anaerolineae</taxon>
        <taxon>Anaerolineales</taxon>
        <taxon>Anaerolineaceae</taxon>
        <taxon>Bellilinea</taxon>
    </lineage>
</organism>
<feature type="active site" description="Proton acceptor" evidence="8">
    <location>
        <position position="117"/>
    </location>
</feature>
<dbReference type="STRING" id="360411.AC812_05420"/>
<feature type="binding site" evidence="8">
    <location>
        <position position="86"/>
    </location>
    <ligand>
        <name>Zn(2+)</name>
        <dbReference type="ChEBI" id="CHEBI:29105"/>
        <label>2</label>
    </ligand>
</feature>
<dbReference type="NCBIfam" id="TIGR01902">
    <property type="entry name" value="dapE-lys-deAc"/>
    <property type="match status" value="1"/>
</dbReference>
<keyword evidence="7 8" id="KW-0170">Cobalt</keyword>
<dbReference type="Gene3D" id="3.40.630.10">
    <property type="entry name" value="Zn peptidases"/>
    <property type="match status" value="2"/>
</dbReference>
<comment type="function">
    <text evidence="8">Catalyzes the release of L-lysine from [LysW]-gamma-L-lysine.</text>
</comment>
<evidence type="ECO:0000256" key="6">
    <source>
        <dbReference type="ARBA" id="ARBA00023154"/>
    </source>
</evidence>
<dbReference type="GO" id="GO:0008270">
    <property type="term" value="F:zinc ion binding"/>
    <property type="evidence" value="ECO:0007669"/>
    <property type="project" value="UniProtKB-UniRule"/>
</dbReference>
<dbReference type="InterPro" id="IPR010175">
    <property type="entry name" value="LysK"/>
</dbReference>
<dbReference type="AlphaFoldDB" id="A0A0P6X910"/>
<dbReference type="InterPro" id="IPR002933">
    <property type="entry name" value="Peptidase_M20"/>
</dbReference>
<feature type="binding site" evidence="8">
    <location>
        <position position="62"/>
    </location>
    <ligand>
        <name>Zn(2+)</name>
        <dbReference type="ChEBI" id="CHEBI:29105"/>
        <label>1</label>
    </ligand>
</feature>
<dbReference type="GO" id="GO:0019878">
    <property type="term" value="P:lysine biosynthetic process via aminoadipic acid"/>
    <property type="evidence" value="ECO:0007669"/>
    <property type="project" value="UniProtKB-UniRule"/>
</dbReference>
<dbReference type="GO" id="GO:0005737">
    <property type="term" value="C:cytoplasm"/>
    <property type="evidence" value="ECO:0007669"/>
    <property type="project" value="UniProtKB-SubCell"/>
</dbReference>
<reference evidence="9 10" key="1">
    <citation type="submission" date="2015-07" db="EMBL/GenBank/DDBJ databases">
        <title>Draft genome of Bellilinea caldifistulae DSM 17877.</title>
        <authorList>
            <person name="Hemp J."/>
            <person name="Ward L.M."/>
            <person name="Pace L.A."/>
            <person name="Fischer W.W."/>
        </authorList>
    </citation>
    <scope>NUCLEOTIDE SEQUENCE [LARGE SCALE GENOMIC DNA]</scope>
    <source>
        <strain evidence="9 10">GOMI-1</strain>
    </source>
</reference>
<dbReference type="GO" id="GO:0050897">
    <property type="term" value="F:cobalt ion binding"/>
    <property type="evidence" value="ECO:0007669"/>
    <property type="project" value="UniProtKB-UniRule"/>
</dbReference>
<keyword evidence="3 8" id="KW-0479">Metal-binding</keyword>
<feature type="binding site" evidence="8">
    <location>
        <position position="118"/>
    </location>
    <ligand>
        <name>Zn(2+)</name>
        <dbReference type="ChEBI" id="CHEBI:29105"/>
        <label>2</label>
    </ligand>
</feature>
<dbReference type="OrthoDB" id="9792335at2"/>
<dbReference type="InterPro" id="IPR050072">
    <property type="entry name" value="Peptidase_M20A"/>
</dbReference>